<protein>
    <submittedName>
        <fullName evidence="2">DUF2970 domain-containing protein</fullName>
    </submittedName>
</protein>
<name>A0A4V4N7M7_9NEIS</name>
<keyword evidence="1" id="KW-0472">Membrane</keyword>
<accession>A0A4V4N7M7</accession>
<evidence type="ECO:0000313" key="2">
    <source>
        <dbReference type="EMBL" id="TIC81233.1"/>
    </source>
</evidence>
<keyword evidence="3" id="KW-1185">Reference proteome</keyword>
<dbReference type="InterPro" id="IPR021344">
    <property type="entry name" value="DUF2970"/>
</dbReference>
<reference evidence="2 3" key="1">
    <citation type="submission" date="2019-04" db="EMBL/GenBank/DDBJ databases">
        <title>Crenobacter sp. nov.</title>
        <authorList>
            <person name="Shi S."/>
        </authorList>
    </citation>
    <scope>NUCLEOTIDE SEQUENCE [LARGE SCALE GENOMIC DNA]</scope>
    <source>
        <strain evidence="2 3">GY 70310</strain>
    </source>
</reference>
<sequence length="62" mass="6353">MRLAQALRAVLAAFFGVRRGRAAGADRALKGWEVVVAALLVALLAAVLLWGLVRGIVAVAGG</sequence>
<keyword evidence="1" id="KW-1133">Transmembrane helix</keyword>
<keyword evidence="1" id="KW-0812">Transmembrane</keyword>
<dbReference type="RefSeq" id="WP_136554253.1">
    <property type="nucleotide sequence ID" value="NZ_STGJ01000012.1"/>
</dbReference>
<dbReference type="EMBL" id="STGJ01000012">
    <property type="protein sequence ID" value="TIC81233.1"/>
    <property type="molecule type" value="Genomic_DNA"/>
</dbReference>
<organism evidence="2 3">
    <name type="scientific">Crenobacter intestini</name>
    <dbReference type="NCBI Taxonomy" id="2563443"/>
    <lineage>
        <taxon>Bacteria</taxon>
        <taxon>Pseudomonadati</taxon>
        <taxon>Pseudomonadota</taxon>
        <taxon>Betaproteobacteria</taxon>
        <taxon>Neisseriales</taxon>
        <taxon>Neisseriaceae</taxon>
        <taxon>Crenobacter</taxon>
    </lineage>
</organism>
<dbReference type="Proteomes" id="UP000308891">
    <property type="component" value="Unassembled WGS sequence"/>
</dbReference>
<gene>
    <name evidence="2" type="ORF">E5K04_11650</name>
</gene>
<evidence type="ECO:0000313" key="3">
    <source>
        <dbReference type="Proteomes" id="UP000308891"/>
    </source>
</evidence>
<dbReference type="Pfam" id="PF11174">
    <property type="entry name" value="DUF2970"/>
    <property type="match status" value="1"/>
</dbReference>
<dbReference type="AlphaFoldDB" id="A0A4V4N7M7"/>
<comment type="caution">
    <text evidence="2">The sequence shown here is derived from an EMBL/GenBank/DDBJ whole genome shotgun (WGS) entry which is preliminary data.</text>
</comment>
<evidence type="ECO:0000256" key="1">
    <source>
        <dbReference type="SAM" id="Phobius"/>
    </source>
</evidence>
<feature type="transmembrane region" description="Helical" evidence="1">
    <location>
        <begin position="32"/>
        <end position="53"/>
    </location>
</feature>
<proteinExistence type="predicted"/>